<gene>
    <name evidence="11" type="ordered locus">Ta0112</name>
</gene>
<evidence type="ECO:0000256" key="6">
    <source>
        <dbReference type="ARBA" id="ARBA00023014"/>
    </source>
</evidence>
<dbReference type="KEGG" id="tac:Ta0112"/>
<comment type="catalytic activity">
    <reaction evidence="8">
        <text>citrate = D-threo-isocitrate</text>
        <dbReference type="Rhea" id="RHEA:10336"/>
        <dbReference type="ChEBI" id="CHEBI:15562"/>
        <dbReference type="ChEBI" id="CHEBI:16947"/>
        <dbReference type="EC" id="4.2.1.3"/>
    </reaction>
</comment>
<keyword evidence="7" id="KW-0456">Lyase</keyword>
<dbReference type="AlphaFoldDB" id="Q9HLW3"/>
<dbReference type="CDD" id="cd01586">
    <property type="entry name" value="AcnA_IRP"/>
    <property type="match status" value="1"/>
</dbReference>
<evidence type="ECO:0000313" key="12">
    <source>
        <dbReference type="Proteomes" id="UP000001024"/>
    </source>
</evidence>
<proteinExistence type="inferred from homology"/>
<dbReference type="PaxDb" id="273075-Ta0112"/>
<dbReference type="NCBIfam" id="TIGR01341">
    <property type="entry name" value="aconitase_1"/>
    <property type="match status" value="1"/>
</dbReference>
<dbReference type="SUPFAM" id="SSF53732">
    <property type="entry name" value="Aconitase iron-sulfur domain"/>
    <property type="match status" value="1"/>
</dbReference>
<dbReference type="FunCoup" id="Q9HLW3">
    <property type="interactions" value="218"/>
</dbReference>
<dbReference type="InterPro" id="IPR036008">
    <property type="entry name" value="Aconitase_4Fe-4S_dom"/>
</dbReference>
<dbReference type="PROSITE" id="PS00450">
    <property type="entry name" value="ACONITASE_1"/>
    <property type="match status" value="1"/>
</dbReference>
<dbReference type="PRINTS" id="PR00415">
    <property type="entry name" value="ACONITASE"/>
</dbReference>
<protein>
    <recommendedName>
        <fullName evidence="3">aconitate hydratase</fullName>
        <ecNumber evidence="3">4.2.1.3</ecNumber>
    </recommendedName>
</protein>
<dbReference type="PROSITE" id="PS01244">
    <property type="entry name" value="ACONITASE_2"/>
    <property type="match status" value="1"/>
</dbReference>
<sequence>MNGKKVYYYPLRKIFGEKVNSLPRSLRIILESMVRNLDGRSISDSDINAILNWNAENVADTEIRFKVSRVVMQDFTGVPAVVDLASMRDTVKNLGKDPELINPQVRVDLVIDHSVQVDYYGETFALEKNEELEFDRNMERYRFLKWAQKAFKNFKVIPPGTGIIHQVNLEYLAEVVFEGKKDGKDYAYFDSLVGTDSHTTMINGIGVLGWGVGGIEAEAALLGQPITISLPEVIGVRIKGKMQPGVTATDVVLTVTEMLRKVNVVDKFVEFFGPSVKYLSVPERATISNMCPEFGATCALFPIDDQTLQYLETTGRPKDHIDLIKKYLEAQGLFGEGAEPKYTRVIELDLSTVKPSVAGPKLPQQRLDLDQVPASFLSTLEQNGGDRLVTLRKVPLKMKGQNLELSDGDIVIAAITSCTNTSNPYVMIAAGLLAKKAVEAGLKVNPKVKTSLAPGSRVVTDYLTESGLLSYLEKLGFYIVGYGCTTCIGNSGPLDQDLGNAIVNNNLSVVSVLSGNRNFEARIHKDVKANYLMSPPLVVAYALAGNITVNLNKDPIATVGGKKVYLKDIWPTNEEINEAVNKYVRKDMFEKRYGNITNERWEKIDAPSSPTYAWDPKSTYIRNPPFFENFRLDQEFTDFRIKGAYPLLVLGDSITTDHISPAGSIAKDSPAAKYLIENGVKPEDFNSYGSRRGNHEVMMRGTFANVRIKNLMVKREGGYTLFVPENKEMSVYDAAMQYKKMGIPVVVIAGKEYGTGSSRDWAAKGTYLLGVKAVIAKSYERIHRSNLVGMGVIPIEYEGFNPQDIDYTKTIDVDIGSIDPGSKAKITYTDKKGEKHTIDVRLRVDTPAESDYIKSGGILQYSLKKILAS</sequence>
<dbReference type="FunFam" id="3.20.19.10:FF:000001">
    <property type="entry name" value="Aconitate hydratase"/>
    <property type="match status" value="1"/>
</dbReference>
<dbReference type="InterPro" id="IPR001030">
    <property type="entry name" value="Acoase/IPM_deHydtase_lsu_aba"/>
</dbReference>
<dbReference type="EMBL" id="AL445063">
    <property type="protein sequence ID" value="CAC11259.1"/>
    <property type="molecule type" value="Genomic_DNA"/>
</dbReference>
<name>Q9HLW3_THEAC</name>
<dbReference type="Gene3D" id="3.30.499.10">
    <property type="entry name" value="Aconitase, domain 3"/>
    <property type="match status" value="2"/>
</dbReference>
<dbReference type="NCBIfam" id="NF009520">
    <property type="entry name" value="PRK12881.1"/>
    <property type="match status" value="1"/>
</dbReference>
<dbReference type="Pfam" id="PF00694">
    <property type="entry name" value="Aconitase_C"/>
    <property type="match status" value="1"/>
</dbReference>
<dbReference type="EC" id="4.2.1.3" evidence="3"/>
<evidence type="ECO:0000259" key="9">
    <source>
        <dbReference type="Pfam" id="PF00330"/>
    </source>
</evidence>
<evidence type="ECO:0000313" key="11">
    <source>
        <dbReference type="EMBL" id="CAC11259.1"/>
    </source>
</evidence>
<dbReference type="NCBIfam" id="NF006757">
    <property type="entry name" value="PRK09277.1"/>
    <property type="match status" value="1"/>
</dbReference>
<evidence type="ECO:0000256" key="5">
    <source>
        <dbReference type="ARBA" id="ARBA00023004"/>
    </source>
</evidence>
<feature type="domain" description="Aconitase/3-isopropylmalate dehydratase large subunit alpha/beta/alpha" evidence="9">
    <location>
        <begin position="53"/>
        <end position="545"/>
    </location>
</feature>
<accession>Q9HLW3</accession>
<evidence type="ECO:0000259" key="10">
    <source>
        <dbReference type="Pfam" id="PF00694"/>
    </source>
</evidence>
<evidence type="ECO:0000256" key="2">
    <source>
        <dbReference type="ARBA" id="ARBA00007185"/>
    </source>
</evidence>
<evidence type="ECO:0000256" key="8">
    <source>
        <dbReference type="ARBA" id="ARBA00023501"/>
    </source>
</evidence>
<evidence type="ECO:0000256" key="7">
    <source>
        <dbReference type="ARBA" id="ARBA00023239"/>
    </source>
</evidence>
<feature type="domain" description="Aconitase A/isopropylmalate dehydratase small subunit swivel" evidence="10">
    <location>
        <begin position="672"/>
        <end position="798"/>
    </location>
</feature>
<dbReference type="InParanoid" id="Q9HLW3"/>
<dbReference type="InterPro" id="IPR006249">
    <property type="entry name" value="Aconitase/IRP2"/>
</dbReference>
<dbReference type="Proteomes" id="UP000001024">
    <property type="component" value="Chromosome"/>
</dbReference>
<dbReference type="GO" id="GO:0046872">
    <property type="term" value="F:metal ion binding"/>
    <property type="evidence" value="ECO:0007669"/>
    <property type="project" value="UniProtKB-KW"/>
</dbReference>
<keyword evidence="4" id="KW-0479">Metal-binding</keyword>
<dbReference type="PANTHER" id="PTHR11670">
    <property type="entry name" value="ACONITASE/IRON-RESPONSIVE ELEMENT FAMILY MEMBER"/>
    <property type="match status" value="1"/>
</dbReference>
<dbReference type="FunFam" id="3.30.499.10:FF:000002">
    <property type="entry name" value="Aconitate hydratase"/>
    <property type="match status" value="1"/>
</dbReference>
<dbReference type="InterPro" id="IPR018136">
    <property type="entry name" value="Aconitase_4Fe-4S_BS"/>
</dbReference>
<dbReference type="EnsemblBacteria" id="CAC11259">
    <property type="protein sequence ID" value="CAC11259"/>
    <property type="gene ID" value="CAC11259"/>
</dbReference>
<dbReference type="InterPro" id="IPR000573">
    <property type="entry name" value="AconitaseA/IPMdHydase_ssu_swvl"/>
</dbReference>
<dbReference type="InterPro" id="IPR044137">
    <property type="entry name" value="AcnA_IRP_Swivel"/>
</dbReference>
<dbReference type="Pfam" id="PF00330">
    <property type="entry name" value="Aconitase"/>
    <property type="match status" value="1"/>
</dbReference>
<dbReference type="HOGENOM" id="CLU_013476_2_1_2"/>
<keyword evidence="12" id="KW-1185">Reference proteome</keyword>
<dbReference type="SUPFAM" id="SSF52016">
    <property type="entry name" value="LeuD/IlvD-like"/>
    <property type="match status" value="1"/>
</dbReference>
<comment type="similarity">
    <text evidence="2">Belongs to the aconitase/IPM isomerase family.</text>
</comment>
<keyword evidence="6" id="KW-0411">Iron-sulfur</keyword>
<dbReference type="InterPro" id="IPR015928">
    <property type="entry name" value="Aconitase/3IPM_dehydase_swvl"/>
</dbReference>
<evidence type="ECO:0000256" key="3">
    <source>
        <dbReference type="ARBA" id="ARBA00012926"/>
    </source>
</evidence>
<dbReference type="Gene3D" id="6.10.190.10">
    <property type="match status" value="1"/>
</dbReference>
<reference evidence="11 12" key="1">
    <citation type="journal article" date="2000" name="Nature">
        <title>The genome sequence of the thermoacidophilic scavenger Thermoplasma acidophilum.</title>
        <authorList>
            <person name="Ruepp A."/>
            <person name="Graml W."/>
            <person name="Santos-Martinez M.L."/>
            <person name="Koretke K.K."/>
            <person name="Volker C."/>
            <person name="Mewes H.W."/>
            <person name="Frishman D."/>
            <person name="Stocker S."/>
            <person name="Lupas A.N."/>
            <person name="Baumeister W."/>
        </authorList>
    </citation>
    <scope>NUCLEOTIDE SEQUENCE [LARGE SCALE GENOMIC DNA]</scope>
    <source>
        <strain evidence="12">ATCC 25905 / DSM 1728 / JCM 9062 / NBRC 15155 / AMRC-C165</strain>
    </source>
</reference>
<dbReference type="STRING" id="273075.gene:9571326"/>
<organism evidence="11 12">
    <name type="scientific">Thermoplasma acidophilum (strain ATCC 25905 / DSM 1728 / JCM 9062 / NBRC 15155 / AMRC-C165)</name>
    <dbReference type="NCBI Taxonomy" id="273075"/>
    <lineage>
        <taxon>Archaea</taxon>
        <taxon>Methanobacteriati</taxon>
        <taxon>Thermoplasmatota</taxon>
        <taxon>Thermoplasmata</taxon>
        <taxon>Thermoplasmatales</taxon>
        <taxon>Thermoplasmataceae</taxon>
        <taxon>Thermoplasma</taxon>
    </lineage>
</organism>
<comment type="cofactor">
    <cofactor evidence="1">
        <name>[4Fe-4S] cluster</name>
        <dbReference type="ChEBI" id="CHEBI:49883"/>
    </cofactor>
</comment>
<dbReference type="eggNOG" id="arCOG01697">
    <property type="taxonomic scope" value="Archaea"/>
</dbReference>
<evidence type="ECO:0000256" key="4">
    <source>
        <dbReference type="ARBA" id="ARBA00022723"/>
    </source>
</evidence>
<keyword evidence="5" id="KW-0408">Iron</keyword>
<dbReference type="GO" id="GO:0003994">
    <property type="term" value="F:aconitate hydratase activity"/>
    <property type="evidence" value="ECO:0007669"/>
    <property type="project" value="UniProtKB-EC"/>
</dbReference>
<dbReference type="GO" id="GO:0051536">
    <property type="term" value="F:iron-sulfur cluster binding"/>
    <property type="evidence" value="ECO:0007669"/>
    <property type="project" value="UniProtKB-KW"/>
</dbReference>
<evidence type="ECO:0000256" key="1">
    <source>
        <dbReference type="ARBA" id="ARBA00001966"/>
    </source>
</evidence>
<dbReference type="Gene3D" id="3.20.19.10">
    <property type="entry name" value="Aconitase, domain 4"/>
    <property type="match status" value="1"/>
</dbReference>
<dbReference type="CDD" id="cd01580">
    <property type="entry name" value="AcnA_IRP_Swivel"/>
    <property type="match status" value="1"/>
</dbReference>
<dbReference type="InterPro" id="IPR015931">
    <property type="entry name" value="Acnase/IPM_dHydase_lsu_aba_1/3"/>
</dbReference>